<feature type="compositionally biased region" description="Basic and acidic residues" evidence="1">
    <location>
        <begin position="52"/>
        <end position="73"/>
    </location>
</feature>
<reference evidence="2" key="2">
    <citation type="submission" date="2025-08" db="UniProtKB">
        <authorList>
            <consortium name="Ensembl"/>
        </authorList>
    </citation>
    <scope>IDENTIFICATION</scope>
</reference>
<reference evidence="3" key="1">
    <citation type="submission" date="2003-08" db="EMBL/GenBank/DDBJ databases">
        <authorList>
            <person name="Birren B."/>
            <person name="Nusbaum C."/>
            <person name="Abebe A."/>
            <person name="Abouelleil A."/>
            <person name="Adekoya E."/>
            <person name="Ait-zahra M."/>
            <person name="Allen N."/>
            <person name="Allen T."/>
            <person name="An P."/>
            <person name="Anderson M."/>
            <person name="Anderson S."/>
            <person name="Arachchi H."/>
            <person name="Armbruster J."/>
            <person name="Bachantsang P."/>
            <person name="Baldwin J."/>
            <person name="Barry A."/>
            <person name="Bayul T."/>
            <person name="Blitshsteyn B."/>
            <person name="Bloom T."/>
            <person name="Blye J."/>
            <person name="Boguslavskiy L."/>
            <person name="Borowsky M."/>
            <person name="Boukhgalter B."/>
            <person name="Brunache A."/>
            <person name="Butler J."/>
            <person name="Calixte N."/>
            <person name="Calvo S."/>
            <person name="Camarata J."/>
            <person name="Campo K."/>
            <person name="Chang J."/>
            <person name="Cheshatsang Y."/>
            <person name="Citroen M."/>
            <person name="Collymore A."/>
            <person name="Considine T."/>
            <person name="Cook A."/>
            <person name="Cooke P."/>
            <person name="Corum B."/>
            <person name="Cuomo C."/>
            <person name="David R."/>
            <person name="Dawoe T."/>
            <person name="Degray S."/>
            <person name="Dodge S."/>
            <person name="Dooley K."/>
            <person name="Dorje P."/>
            <person name="Dorjee K."/>
            <person name="Dorris L."/>
            <person name="Duffey N."/>
            <person name="Dupes A."/>
            <person name="Elkins T."/>
            <person name="Engels R."/>
            <person name="Erickson J."/>
            <person name="Farina A."/>
            <person name="Faro S."/>
            <person name="Ferreira P."/>
            <person name="Fischer H."/>
            <person name="Fitzgerald M."/>
            <person name="Foley K."/>
            <person name="Gage D."/>
            <person name="Galagan J."/>
            <person name="Gearin G."/>
            <person name="Gnerre S."/>
            <person name="Gnirke A."/>
            <person name="Goyette A."/>
            <person name="Graham J."/>
            <person name="Grandbois E."/>
            <person name="Gyaltsen K."/>
            <person name="Hafez N."/>
            <person name="Hagopian D."/>
            <person name="Hagos B."/>
            <person name="Hall J."/>
            <person name="Hatcher B."/>
            <person name="Heller A."/>
            <person name="Higgins H."/>
            <person name="Honan T."/>
            <person name="Horn A."/>
            <person name="Houde N."/>
            <person name="Hughes L."/>
            <person name="Hulme W."/>
            <person name="Husby E."/>
            <person name="Iliev I."/>
            <person name="Jaffe D."/>
            <person name="Jones C."/>
            <person name="Kamal M."/>
            <person name="Kamat A."/>
            <person name="Kamvysselis M."/>
            <person name="Karlsson E."/>
            <person name="Kells C."/>
            <person name="Kieu A."/>
            <person name="Kisner P."/>
            <person name="Kodira C."/>
            <person name="Kulbokas E."/>
            <person name="Labutti K."/>
            <person name="Lama D."/>
            <person name="Landers T."/>
            <person name="Leger J."/>
            <person name="Levine S."/>
            <person name="Lewis D."/>
            <person name="Lewis T."/>
            <person name="Lindblad-toh K."/>
            <person name="Liu X."/>
            <person name="Lokyitsang T."/>
            <person name="Lokyitsang Y."/>
            <person name="Lucien O."/>
            <person name="Lui A."/>
            <person name="Ma L.J."/>
            <person name="Mabbitt R."/>
            <person name="Macdonald J."/>
            <person name="Maclean C."/>
            <person name="Major J."/>
            <person name="Manning J."/>
            <person name="Marabella R."/>
            <person name="Maru K."/>
            <person name="Matthews C."/>
            <person name="Mauceli E."/>
            <person name="Mccarthy M."/>
            <person name="Mcdonough S."/>
            <person name="Mcghee T."/>
            <person name="Meldrim J."/>
            <person name="Meneus L."/>
            <person name="Mesirov J."/>
            <person name="Mihalev A."/>
            <person name="Mihova T."/>
            <person name="Mikkelsen T."/>
            <person name="Mlenga V."/>
            <person name="Moru K."/>
            <person name="Mozes J."/>
            <person name="Mulrain L."/>
            <person name="Munson G."/>
            <person name="Naylor J."/>
            <person name="Newes C."/>
            <person name="Nguyen C."/>
            <person name="Nguyen N."/>
            <person name="Nguyen T."/>
            <person name="Nicol R."/>
            <person name="Nielsen C."/>
            <person name="Nizzari M."/>
            <person name="Norbu C."/>
            <person name="Norbu N."/>
            <person name="O'donnell P."/>
            <person name="Okoawo O."/>
            <person name="O'leary S."/>
            <person name="Omotosho B."/>
            <person name="O'neill K."/>
            <person name="Osman S."/>
            <person name="Parker S."/>
            <person name="Perrin D."/>
            <person name="Phunkhang P."/>
            <person name="Piqani B."/>
            <person name="Purcell S."/>
            <person name="Rachupka T."/>
            <person name="Ramasamy U."/>
            <person name="Rameau R."/>
            <person name="Ray V."/>
            <person name="Raymond C."/>
            <person name="Retta R."/>
            <person name="Richardson S."/>
            <person name="Rise C."/>
            <person name="Rodriguez J."/>
            <person name="Rogers J."/>
            <person name="Rogov P."/>
            <person name="Rutman M."/>
            <person name="Schupbach R."/>
            <person name="Seaman C."/>
            <person name="Settipalli S."/>
            <person name="Sharpe T."/>
            <person name="Sheridan J."/>
            <person name="Sherpa N."/>
            <person name="Shi J."/>
            <person name="Smirnov S."/>
            <person name="Smith C."/>
            <person name="Sougnez C."/>
            <person name="Spencer B."/>
            <person name="Stalker J."/>
            <person name="Stange-thomann N."/>
            <person name="Stavropoulos S."/>
            <person name="Stetson K."/>
            <person name="Stone C."/>
            <person name="Stone S."/>
            <person name="Stubbs M."/>
            <person name="Talamas J."/>
            <person name="Tchuinga P."/>
            <person name="Tenzing P."/>
            <person name="Tesfaye S."/>
            <person name="Theodore J."/>
            <person name="Thoulutsang Y."/>
            <person name="Topham K."/>
            <person name="Towey S."/>
            <person name="Tsamla T."/>
            <person name="Tsomo N."/>
            <person name="Vallee D."/>
            <person name="Vassiliev H."/>
            <person name="Venkataraman V."/>
            <person name="Vinson J."/>
            <person name="Vo A."/>
            <person name="Wade C."/>
            <person name="Wang S."/>
            <person name="Wangchuk T."/>
            <person name="Wangdi T."/>
            <person name="Whittaker C."/>
            <person name="Wilkinson J."/>
            <person name="Wu Y."/>
            <person name="Wyman D."/>
            <person name="Yadav S."/>
            <person name="Yang S."/>
            <person name="Yang X."/>
            <person name="Yeager S."/>
            <person name="Yee E."/>
            <person name="Young G."/>
            <person name="Zainoun J."/>
            <person name="Zembeck L."/>
            <person name="Zimmer A."/>
            <person name="Zody M."/>
            <person name="Lander E."/>
        </authorList>
    </citation>
    <scope>NUCLEOTIDE SEQUENCE [LARGE SCALE GENOMIC DNA]</scope>
</reference>
<sequence length="136" mass="14377">MEELIHVNNEKVSTSIEKLGNDSSLPAVNDMEIKVKPRLDLDSFEPYEGIDGAEKIPESNSPHHETTPTEENTKTTPSSGEIRPLTPDSVANVSSCSSPMTPRGDSSSAPSTPRDGSSSGSPSPIPDDTPVDGEMA</sequence>
<dbReference type="Ensembl" id="ENSCSAVT00000000376.1">
    <property type="protein sequence ID" value="ENSCSAVP00000000371.1"/>
    <property type="gene ID" value="ENSCSAVG00000000212.1"/>
</dbReference>
<evidence type="ECO:0000313" key="2">
    <source>
        <dbReference type="Ensembl" id="ENSCSAVP00000000371.1"/>
    </source>
</evidence>
<accession>H2Y4X3</accession>
<feature type="compositionally biased region" description="Low complexity" evidence="1">
    <location>
        <begin position="110"/>
        <end position="128"/>
    </location>
</feature>
<keyword evidence="3" id="KW-1185">Reference proteome</keyword>
<reference evidence="2" key="3">
    <citation type="submission" date="2025-09" db="UniProtKB">
        <authorList>
            <consortium name="Ensembl"/>
        </authorList>
    </citation>
    <scope>IDENTIFICATION</scope>
</reference>
<evidence type="ECO:0000256" key="1">
    <source>
        <dbReference type="SAM" id="MobiDB-lite"/>
    </source>
</evidence>
<proteinExistence type="predicted"/>
<dbReference type="Proteomes" id="UP000007875">
    <property type="component" value="Unassembled WGS sequence"/>
</dbReference>
<dbReference type="HOGENOM" id="CLU_1880047_0_0_1"/>
<name>H2Y4X3_CIOSA</name>
<evidence type="ECO:0000313" key="3">
    <source>
        <dbReference type="Proteomes" id="UP000007875"/>
    </source>
</evidence>
<protein>
    <submittedName>
        <fullName evidence="2">Uncharacterized protein</fullName>
    </submittedName>
</protein>
<organism evidence="2 3">
    <name type="scientific">Ciona savignyi</name>
    <name type="common">Pacific transparent sea squirt</name>
    <dbReference type="NCBI Taxonomy" id="51511"/>
    <lineage>
        <taxon>Eukaryota</taxon>
        <taxon>Metazoa</taxon>
        <taxon>Chordata</taxon>
        <taxon>Tunicata</taxon>
        <taxon>Ascidiacea</taxon>
        <taxon>Phlebobranchia</taxon>
        <taxon>Cionidae</taxon>
        <taxon>Ciona</taxon>
    </lineage>
</organism>
<dbReference type="AlphaFoldDB" id="H2Y4X3"/>
<dbReference type="InParanoid" id="H2Y4X3"/>
<feature type="region of interest" description="Disordered" evidence="1">
    <location>
        <begin position="34"/>
        <end position="136"/>
    </location>
</feature>
<feature type="compositionally biased region" description="Polar residues" evidence="1">
    <location>
        <begin position="89"/>
        <end position="109"/>
    </location>
</feature>